<evidence type="ECO:0000256" key="7">
    <source>
        <dbReference type="SAM" id="Phobius"/>
    </source>
</evidence>
<comment type="similarity">
    <text evidence="6">Belongs to the exbB/tolQ family.</text>
</comment>
<accession>A0A2W4ZGI0</accession>
<comment type="caution">
    <text evidence="9">The sequence shown here is derived from an EMBL/GenBank/DDBJ whole genome shotgun (WGS) entry which is preliminary data.</text>
</comment>
<gene>
    <name evidence="9" type="ORF">DI626_10810</name>
</gene>
<evidence type="ECO:0000259" key="8">
    <source>
        <dbReference type="Pfam" id="PF01618"/>
    </source>
</evidence>
<dbReference type="EMBL" id="QFNK01000302">
    <property type="protein sequence ID" value="PZO81410.1"/>
    <property type="molecule type" value="Genomic_DNA"/>
</dbReference>
<keyword evidence="4 7" id="KW-1133">Transmembrane helix</keyword>
<keyword evidence="5 7" id="KW-0472">Membrane</keyword>
<evidence type="ECO:0000313" key="9">
    <source>
        <dbReference type="EMBL" id="PZO81410.1"/>
    </source>
</evidence>
<dbReference type="AlphaFoldDB" id="A0A2W4ZGI0"/>
<keyword evidence="9" id="KW-0966">Cell projection</keyword>
<evidence type="ECO:0000256" key="4">
    <source>
        <dbReference type="ARBA" id="ARBA00022989"/>
    </source>
</evidence>
<feature type="transmembrane region" description="Helical" evidence="7">
    <location>
        <begin position="180"/>
        <end position="202"/>
    </location>
</feature>
<keyword evidence="2" id="KW-1003">Cell membrane</keyword>
<evidence type="ECO:0000313" key="10">
    <source>
        <dbReference type="Proteomes" id="UP000249557"/>
    </source>
</evidence>
<dbReference type="InterPro" id="IPR047055">
    <property type="entry name" value="MotA-like"/>
</dbReference>
<name>A0A2W4ZGI0_9BACT</name>
<evidence type="ECO:0000256" key="2">
    <source>
        <dbReference type="ARBA" id="ARBA00022475"/>
    </source>
</evidence>
<organism evidence="9 10">
    <name type="scientific">Micavibrio aeruginosavorus</name>
    <dbReference type="NCBI Taxonomy" id="349221"/>
    <lineage>
        <taxon>Bacteria</taxon>
        <taxon>Pseudomonadati</taxon>
        <taxon>Bdellovibrionota</taxon>
        <taxon>Bdellovibrionia</taxon>
        <taxon>Bdellovibrionales</taxon>
        <taxon>Pseudobdellovibrionaceae</taxon>
        <taxon>Micavibrio</taxon>
    </lineage>
</organism>
<evidence type="ECO:0000256" key="3">
    <source>
        <dbReference type="ARBA" id="ARBA00022692"/>
    </source>
</evidence>
<proteinExistence type="inferred from homology"/>
<feature type="domain" description="MotA/TolQ/ExbB proton channel" evidence="8">
    <location>
        <begin position="137"/>
        <end position="250"/>
    </location>
</feature>
<dbReference type="PANTHER" id="PTHR30433:SF2">
    <property type="entry name" value="MOTILITY PROTEIN A"/>
    <property type="match status" value="1"/>
</dbReference>
<keyword evidence="6" id="KW-0813">Transport</keyword>
<dbReference type="Proteomes" id="UP000249557">
    <property type="component" value="Unassembled WGS sequence"/>
</dbReference>
<feature type="transmembrane region" description="Helical" evidence="7">
    <location>
        <begin position="214"/>
        <end position="236"/>
    </location>
</feature>
<comment type="subcellular location">
    <subcellularLocation>
        <location evidence="1">Cell membrane</location>
        <topology evidence="1">Multi-pass membrane protein</topology>
    </subcellularLocation>
    <subcellularLocation>
        <location evidence="6">Membrane</location>
        <topology evidence="6">Multi-pass membrane protein</topology>
    </subcellularLocation>
</comment>
<keyword evidence="3 7" id="KW-0812">Transmembrane</keyword>
<dbReference type="GO" id="GO:0015031">
    <property type="term" value="P:protein transport"/>
    <property type="evidence" value="ECO:0007669"/>
    <property type="project" value="UniProtKB-KW"/>
</dbReference>
<dbReference type="GO" id="GO:0071978">
    <property type="term" value="P:bacterial-type flagellum-dependent swarming motility"/>
    <property type="evidence" value="ECO:0007669"/>
    <property type="project" value="InterPro"/>
</dbReference>
<evidence type="ECO:0000256" key="1">
    <source>
        <dbReference type="ARBA" id="ARBA00004651"/>
    </source>
</evidence>
<keyword evidence="6" id="KW-0653">Protein transport</keyword>
<feature type="transmembrane region" description="Helical" evidence="7">
    <location>
        <begin position="34"/>
        <end position="54"/>
    </location>
</feature>
<dbReference type="PANTHER" id="PTHR30433">
    <property type="entry name" value="CHEMOTAXIS PROTEIN MOTA"/>
    <property type="match status" value="1"/>
</dbReference>
<sequence length="299" mass="33132">MRSMLSRKPSQWYNWRNNLFHDRNTQKSMQFSRASVAGAAIGFLLILVAILIGTRNVGGFFSIEGLMIVIGGSLAVSFMSYEANYVLDALRAIGLMFRKSEITHENLQKDLVEIIGWARVVKDKGLLGLENETGKRGIEDPFVRYGIDMVISNYSPEEVRSMMETAAEAVYERSTIPSRVLMAMASHAPAFGMVGTLVGMVIMLGDLEGDMSGIGSGLAISLLATLYGVVTARMLYIPAAAKLQQRQEALQFRNQLITEGLVLLVGNKSPRYIQDRLNSFLSFESHYNIDGIAYKEVQL</sequence>
<keyword evidence="9" id="KW-0969">Cilium</keyword>
<reference evidence="9 10" key="1">
    <citation type="submission" date="2017-08" db="EMBL/GenBank/DDBJ databases">
        <title>Infants hospitalized years apart are colonized by the same room-sourced microbial strains.</title>
        <authorList>
            <person name="Brooks B."/>
            <person name="Olm M.R."/>
            <person name="Firek B.A."/>
            <person name="Baker R."/>
            <person name="Thomas B.C."/>
            <person name="Morowitz M.J."/>
            <person name="Banfield J.F."/>
        </authorList>
    </citation>
    <scope>NUCLEOTIDE SEQUENCE [LARGE SCALE GENOMIC DNA]</scope>
    <source>
        <strain evidence="9">S2_018_000_R2_104</strain>
    </source>
</reference>
<dbReference type="Pfam" id="PF01618">
    <property type="entry name" value="MotA_ExbB"/>
    <property type="match status" value="1"/>
</dbReference>
<keyword evidence="9" id="KW-0282">Flagellum</keyword>
<feature type="transmembrane region" description="Helical" evidence="7">
    <location>
        <begin position="60"/>
        <end position="81"/>
    </location>
</feature>
<evidence type="ECO:0000256" key="6">
    <source>
        <dbReference type="RuleBase" id="RU004057"/>
    </source>
</evidence>
<evidence type="ECO:0000256" key="5">
    <source>
        <dbReference type="ARBA" id="ARBA00023136"/>
    </source>
</evidence>
<dbReference type="GO" id="GO:0005886">
    <property type="term" value="C:plasma membrane"/>
    <property type="evidence" value="ECO:0007669"/>
    <property type="project" value="UniProtKB-SubCell"/>
</dbReference>
<protein>
    <submittedName>
        <fullName evidence="9">Flagellar motor protein MotA</fullName>
    </submittedName>
</protein>
<dbReference type="InterPro" id="IPR002898">
    <property type="entry name" value="MotA_ExbB_proton_chnl"/>
</dbReference>
<dbReference type="GO" id="GO:0006935">
    <property type="term" value="P:chemotaxis"/>
    <property type="evidence" value="ECO:0007669"/>
    <property type="project" value="InterPro"/>
</dbReference>